<dbReference type="Proteomes" id="UP000314294">
    <property type="component" value="Unassembled WGS sequence"/>
</dbReference>
<protein>
    <submittedName>
        <fullName evidence="2">Uncharacterized protein</fullName>
    </submittedName>
</protein>
<evidence type="ECO:0000313" key="2">
    <source>
        <dbReference type="EMBL" id="TNN46516.1"/>
    </source>
</evidence>
<feature type="compositionally biased region" description="Polar residues" evidence="1">
    <location>
        <begin position="102"/>
        <end position="118"/>
    </location>
</feature>
<dbReference type="EMBL" id="SRLO01000785">
    <property type="protein sequence ID" value="TNN46516.1"/>
    <property type="molecule type" value="Genomic_DNA"/>
</dbReference>
<name>A0A4Z2FYY2_9TELE</name>
<gene>
    <name evidence="2" type="ORF">EYF80_043280</name>
</gene>
<evidence type="ECO:0000256" key="1">
    <source>
        <dbReference type="SAM" id="MobiDB-lite"/>
    </source>
</evidence>
<reference evidence="2 3" key="1">
    <citation type="submission" date="2019-03" db="EMBL/GenBank/DDBJ databases">
        <title>First draft genome of Liparis tanakae, snailfish: a comprehensive survey of snailfish specific genes.</title>
        <authorList>
            <person name="Kim W."/>
            <person name="Song I."/>
            <person name="Jeong J.-H."/>
            <person name="Kim D."/>
            <person name="Kim S."/>
            <person name="Ryu S."/>
            <person name="Song J.Y."/>
            <person name="Lee S.K."/>
        </authorList>
    </citation>
    <scope>NUCLEOTIDE SEQUENCE [LARGE SCALE GENOMIC DNA]</scope>
    <source>
        <tissue evidence="2">Muscle</tissue>
    </source>
</reference>
<proteinExistence type="predicted"/>
<organism evidence="2 3">
    <name type="scientific">Liparis tanakae</name>
    <name type="common">Tanaka's snailfish</name>
    <dbReference type="NCBI Taxonomy" id="230148"/>
    <lineage>
        <taxon>Eukaryota</taxon>
        <taxon>Metazoa</taxon>
        <taxon>Chordata</taxon>
        <taxon>Craniata</taxon>
        <taxon>Vertebrata</taxon>
        <taxon>Euteleostomi</taxon>
        <taxon>Actinopterygii</taxon>
        <taxon>Neopterygii</taxon>
        <taxon>Teleostei</taxon>
        <taxon>Neoteleostei</taxon>
        <taxon>Acanthomorphata</taxon>
        <taxon>Eupercaria</taxon>
        <taxon>Perciformes</taxon>
        <taxon>Cottioidei</taxon>
        <taxon>Cottales</taxon>
        <taxon>Liparidae</taxon>
        <taxon>Liparis</taxon>
    </lineage>
</organism>
<feature type="compositionally biased region" description="Polar residues" evidence="1">
    <location>
        <begin position="82"/>
        <end position="93"/>
    </location>
</feature>
<sequence length="139" mass="15230">MEKGAGRVKKRAENCNNWRLKRRWLRSASGAGLPLDESSRALSLITGDSLPSSPGLRPPDARRPQHRVELRQLVMSQVPRLSRSSAEADTSQPPKHPADGSLTGQHFTTTPERSQLQDAAQVLEPSGQGDEDFEAPPET</sequence>
<accession>A0A4Z2FYY2</accession>
<evidence type="ECO:0000313" key="3">
    <source>
        <dbReference type="Proteomes" id="UP000314294"/>
    </source>
</evidence>
<dbReference type="AlphaFoldDB" id="A0A4Z2FYY2"/>
<keyword evidence="3" id="KW-1185">Reference proteome</keyword>
<feature type="compositionally biased region" description="Basic and acidic residues" evidence="1">
    <location>
        <begin position="59"/>
        <end position="70"/>
    </location>
</feature>
<feature type="region of interest" description="Disordered" evidence="1">
    <location>
        <begin position="45"/>
        <end position="139"/>
    </location>
</feature>
<feature type="compositionally biased region" description="Acidic residues" evidence="1">
    <location>
        <begin position="129"/>
        <end position="139"/>
    </location>
</feature>
<comment type="caution">
    <text evidence="2">The sequence shown here is derived from an EMBL/GenBank/DDBJ whole genome shotgun (WGS) entry which is preliminary data.</text>
</comment>